<dbReference type="RefSeq" id="WP_014015311.1">
    <property type="nucleotide sequence ID" value="NZ_CALZUV010000055.1"/>
</dbReference>
<proteinExistence type="inferred from homology"/>
<accession>A0A1M6MJ00</accession>
<gene>
    <name evidence="3" type="ORF">C6Y28_03970</name>
</gene>
<dbReference type="InterPro" id="IPR001075">
    <property type="entry name" value="NIF_FeS_clus_asmbl_NifU_C"/>
</dbReference>
<comment type="function">
    <text evidence="2">May be involved in the formation or repair of [Fe-S] clusters present in iron-sulfur proteins.</text>
</comment>
<dbReference type="GO" id="GO:0016226">
    <property type="term" value="P:iron-sulfur cluster assembly"/>
    <property type="evidence" value="ECO:0007669"/>
    <property type="project" value="InterPro"/>
</dbReference>
<comment type="similarity">
    <text evidence="1">Belongs to the NifU family.</text>
</comment>
<dbReference type="GO" id="GO:0005506">
    <property type="term" value="F:iron ion binding"/>
    <property type="evidence" value="ECO:0007669"/>
    <property type="project" value="InterPro"/>
</dbReference>
<dbReference type="GO" id="GO:0051536">
    <property type="term" value="F:iron-sulfur cluster binding"/>
    <property type="evidence" value="ECO:0007669"/>
    <property type="project" value="InterPro"/>
</dbReference>
<evidence type="ECO:0000256" key="1">
    <source>
        <dbReference type="ARBA" id="ARBA00006420"/>
    </source>
</evidence>
<dbReference type="PANTHER" id="PTHR11178">
    <property type="entry name" value="IRON-SULFUR CLUSTER SCAFFOLD PROTEIN NFU-RELATED"/>
    <property type="match status" value="1"/>
</dbReference>
<dbReference type="InterPro" id="IPR034904">
    <property type="entry name" value="FSCA_dom_sf"/>
</dbReference>
<protein>
    <submittedName>
        <fullName evidence="3">NifU family protein</fullName>
    </submittedName>
</protein>
<dbReference type="SUPFAM" id="SSF117916">
    <property type="entry name" value="Fe-S cluster assembly (FSCA) domain-like"/>
    <property type="match status" value="1"/>
</dbReference>
<dbReference type="PANTHER" id="PTHR11178:SF1">
    <property type="entry name" value="NFU1 IRON-SULFUR CLUSTER SCAFFOLD HOMOLOG, MITOCHONDRIAL"/>
    <property type="match status" value="1"/>
</dbReference>
<dbReference type="GeneID" id="97491279"/>
<organism evidence="3 4">
    <name type="scientific">Megasphaera elsdenii</name>
    <dbReference type="NCBI Taxonomy" id="907"/>
    <lineage>
        <taxon>Bacteria</taxon>
        <taxon>Bacillati</taxon>
        <taxon>Bacillota</taxon>
        <taxon>Negativicutes</taxon>
        <taxon>Veillonellales</taxon>
        <taxon>Veillonellaceae</taxon>
        <taxon>Megasphaera</taxon>
    </lineage>
</organism>
<evidence type="ECO:0000313" key="4">
    <source>
        <dbReference type="Proteomes" id="UP000238358"/>
    </source>
</evidence>
<evidence type="ECO:0000256" key="2">
    <source>
        <dbReference type="ARBA" id="ARBA00049958"/>
    </source>
</evidence>
<name>A0A1M6MJ00_MEGEL</name>
<dbReference type="OrthoDB" id="9796965at2"/>
<dbReference type="AlphaFoldDB" id="A0A1M6MJ00"/>
<dbReference type="Gene3D" id="3.30.300.130">
    <property type="entry name" value="Fe-S cluster assembly (FSCA)"/>
    <property type="match status" value="1"/>
</dbReference>
<sequence length="99" mass="11028">MTLSIREQIEKVLEKDVRPSLAEHQGDVVIVDYADHILRIRLTGQCSGCPSAQLTTEELISAKVREAIEDVHDVILVSGVSDTLIAQAKAILRERHTQR</sequence>
<evidence type="ECO:0000313" key="3">
    <source>
        <dbReference type="EMBL" id="AVO26836.1"/>
    </source>
</evidence>
<dbReference type="Pfam" id="PF01106">
    <property type="entry name" value="NifU"/>
    <property type="match status" value="1"/>
</dbReference>
<dbReference type="Proteomes" id="UP000238358">
    <property type="component" value="Chromosome"/>
</dbReference>
<reference evidence="3 4" key="1">
    <citation type="journal article" date="2018" name="Genome Announc.">
        <title>Complete genomes of two Megasphaera elsdenii strains, NCIMB 702410 and ATCC 25940.</title>
        <authorList>
            <person name="Hatmaker E.A."/>
            <person name="O'Dell K."/>
            <person name="Riley L.A."/>
            <person name="Klingeman D.M."/>
            <person name="Guss A.M."/>
        </authorList>
    </citation>
    <scope>NUCLEOTIDE SEQUENCE [LARGE SCALE GENOMIC DNA]</scope>
    <source>
        <strain evidence="3 4">NCIMB702410</strain>
    </source>
</reference>
<dbReference type="EMBL" id="CP027569">
    <property type="protein sequence ID" value="AVO26836.1"/>
    <property type="molecule type" value="Genomic_DNA"/>
</dbReference>